<keyword evidence="2" id="KW-1185">Reference proteome</keyword>
<dbReference type="AlphaFoldDB" id="A0ABD3PEG1"/>
<dbReference type="Proteomes" id="UP001530400">
    <property type="component" value="Unassembled WGS sequence"/>
</dbReference>
<gene>
    <name evidence="1" type="ORF">ACHAWO_006696</name>
</gene>
<sequence>MIRKRDYGLLSEEDDDDNVEIMLIVEFMNGSSKSDEAAVASINASCLE</sequence>
<protein>
    <submittedName>
        <fullName evidence="1">Uncharacterized protein</fullName>
    </submittedName>
</protein>
<proteinExistence type="predicted"/>
<dbReference type="EMBL" id="JALLPJ020000666">
    <property type="protein sequence ID" value="KAL3786074.1"/>
    <property type="molecule type" value="Genomic_DNA"/>
</dbReference>
<organism evidence="1 2">
    <name type="scientific">Cyclotella atomus</name>
    <dbReference type="NCBI Taxonomy" id="382360"/>
    <lineage>
        <taxon>Eukaryota</taxon>
        <taxon>Sar</taxon>
        <taxon>Stramenopiles</taxon>
        <taxon>Ochrophyta</taxon>
        <taxon>Bacillariophyta</taxon>
        <taxon>Coscinodiscophyceae</taxon>
        <taxon>Thalassiosirophycidae</taxon>
        <taxon>Stephanodiscales</taxon>
        <taxon>Stephanodiscaceae</taxon>
        <taxon>Cyclotella</taxon>
    </lineage>
</organism>
<evidence type="ECO:0000313" key="2">
    <source>
        <dbReference type="Proteomes" id="UP001530400"/>
    </source>
</evidence>
<evidence type="ECO:0000313" key="1">
    <source>
        <dbReference type="EMBL" id="KAL3786074.1"/>
    </source>
</evidence>
<name>A0ABD3PEG1_9STRA</name>
<accession>A0ABD3PEG1</accession>
<comment type="caution">
    <text evidence="1">The sequence shown here is derived from an EMBL/GenBank/DDBJ whole genome shotgun (WGS) entry which is preliminary data.</text>
</comment>
<reference evidence="1 2" key="1">
    <citation type="submission" date="2024-10" db="EMBL/GenBank/DDBJ databases">
        <title>Updated reference genomes for cyclostephanoid diatoms.</title>
        <authorList>
            <person name="Roberts W.R."/>
            <person name="Alverson A.J."/>
        </authorList>
    </citation>
    <scope>NUCLEOTIDE SEQUENCE [LARGE SCALE GENOMIC DNA]</scope>
    <source>
        <strain evidence="1 2">AJA010-31</strain>
    </source>
</reference>